<name>A0AAV6ZMC2_ENGPU</name>
<feature type="region of interest" description="Disordered" evidence="12">
    <location>
        <begin position="90"/>
        <end position="227"/>
    </location>
</feature>
<dbReference type="Gene3D" id="3.30.160.60">
    <property type="entry name" value="Classic Zinc Finger"/>
    <property type="match status" value="8"/>
</dbReference>
<evidence type="ECO:0000256" key="7">
    <source>
        <dbReference type="ARBA" id="ARBA00023015"/>
    </source>
</evidence>
<comment type="similarity">
    <text evidence="2">Belongs to the krueppel C2H2-type zinc-finger protein family.</text>
</comment>
<evidence type="ECO:0000256" key="8">
    <source>
        <dbReference type="ARBA" id="ARBA00023125"/>
    </source>
</evidence>
<dbReference type="PROSITE" id="PS50157">
    <property type="entry name" value="ZINC_FINGER_C2H2_2"/>
    <property type="match status" value="10"/>
</dbReference>
<comment type="caution">
    <text evidence="14">The sequence shown here is derived from an EMBL/GenBank/DDBJ whole genome shotgun (WGS) entry which is preliminary data.</text>
</comment>
<dbReference type="SMART" id="SM00355">
    <property type="entry name" value="ZnF_C2H2"/>
    <property type="match status" value="10"/>
</dbReference>
<keyword evidence="7" id="KW-0805">Transcription regulation</keyword>
<feature type="compositionally biased region" description="Polar residues" evidence="12">
    <location>
        <begin position="121"/>
        <end position="137"/>
    </location>
</feature>
<evidence type="ECO:0000256" key="9">
    <source>
        <dbReference type="ARBA" id="ARBA00023163"/>
    </source>
</evidence>
<keyword evidence="3" id="KW-0479">Metal-binding</keyword>
<keyword evidence="15" id="KW-1185">Reference proteome</keyword>
<evidence type="ECO:0000256" key="4">
    <source>
        <dbReference type="ARBA" id="ARBA00022737"/>
    </source>
</evidence>
<keyword evidence="9" id="KW-0804">Transcription</keyword>
<dbReference type="InterPro" id="IPR050331">
    <property type="entry name" value="Zinc_finger"/>
</dbReference>
<evidence type="ECO:0000256" key="5">
    <source>
        <dbReference type="ARBA" id="ARBA00022771"/>
    </source>
</evidence>
<dbReference type="PROSITE" id="PS00028">
    <property type="entry name" value="ZINC_FINGER_C2H2_1"/>
    <property type="match status" value="10"/>
</dbReference>
<feature type="domain" description="C2H2-type" evidence="13">
    <location>
        <begin position="491"/>
        <end position="518"/>
    </location>
</feature>
<feature type="compositionally biased region" description="Basic residues" evidence="12">
    <location>
        <begin position="105"/>
        <end position="118"/>
    </location>
</feature>
<evidence type="ECO:0000256" key="2">
    <source>
        <dbReference type="ARBA" id="ARBA00006991"/>
    </source>
</evidence>
<dbReference type="Proteomes" id="UP000824782">
    <property type="component" value="Unassembled WGS sequence"/>
</dbReference>
<evidence type="ECO:0000256" key="1">
    <source>
        <dbReference type="ARBA" id="ARBA00004123"/>
    </source>
</evidence>
<dbReference type="PANTHER" id="PTHR16515:SF52">
    <property type="entry name" value="GASTRULA ZINC FINGER PROTEIN XLCGF26.1"/>
    <property type="match status" value="1"/>
</dbReference>
<gene>
    <name evidence="14" type="ORF">GDO81_028537</name>
</gene>
<proteinExistence type="inferred from homology"/>
<reference evidence="14" key="1">
    <citation type="thesis" date="2020" institute="ProQuest LLC" country="789 East Eisenhower Parkway, Ann Arbor, MI, USA">
        <title>Comparative Genomics and Chromosome Evolution.</title>
        <authorList>
            <person name="Mudd A.B."/>
        </authorList>
    </citation>
    <scope>NUCLEOTIDE SEQUENCE</scope>
    <source>
        <strain evidence="14">237g6f4</strain>
        <tissue evidence="14">Blood</tissue>
    </source>
</reference>
<dbReference type="EMBL" id="WNYA01000752">
    <property type="protein sequence ID" value="KAG8547328.1"/>
    <property type="molecule type" value="Genomic_DNA"/>
</dbReference>
<dbReference type="FunFam" id="3.30.160.60:FF:002343">
    <property type="entry name" value="Zinc finger protein 33A"/>
    <property type="match status" value="1"/>
</dbReference>
<keyword evidence="5 11" id="KW-0863">Zinc-finger</keyword>
<feature type="compositionally biased region" description="Polar residues" evidence="12">
    <location>
        <begin position="174"/>
        <end position="187"/>
    </location>
</feature>
<evidence type="ECO:0000256" key="11">
    <source>
        <dbReference type="PROSITE-ProRule" id="PRU00042"/>
    </source>
</evidence>
<feature type="compositionally biased region" description="Basic and acidic residues" evidence="12">
    <location>
        <begin position="151"/>
        <end position="170"/>
    </location>
</feature>
<feature type="domain" description="C2H2-type" evidence="13">
    <location>
        <begin position="265"/>
        <end position="292"/>
    </location>
</feature>
<keyword evidence="8" id="KW-0238">DNA-binding</keyword>
<feature type="domain" description="C2H2-type" evidence="13">
    <location>
        <begin position="351"/>
        <end position="378"/>
    </location>
</feature>
<feature type="domain" description="C2H2-type" evidence="13">
    <location>
        <begin position="435"/>
        <end position="462"/>
    </location>
</feature>
<evidence type="ECO:0000256" key="12">
    <source>
        <dbReference type="SAM" id="MobiDB-lite"/>
    </source>
</evidence>
<dbReference type="InterPro" id="IPR036236">
    <property type="entry name" value="Znf_C2H2_sf"/>
</dbReference>
<dbReference type="FunFam" id="3.30.160.60:FF:000646">
    <property type="entry name" value="Myeloid zinc finger 1"/>
    <property type="match status" value="1"/>
</dbReference>
<dbReference type="GO" id="GO:0006355">
    <property type="term" value="P:regulation of DNA-templated transcription"/>
    <property type="evidence" value="ECO:0007669"/>
    <property type="project" value="InterPro"/>
</dbReference>
<evidence type="ECO:0000313" key="14">
    <source>
        <dbReference type="EMBL" id="KAG8547328.1"/>
    </source>
</evidence>
<feature type="domain" description="C2H2-type" evidence="13">
    <location>
        <begin position="321"/>
        <end position="344"/>
    </location>
</feature>
<organism evidence="14 15">
    <name type="scientific">Engystomops pustulosus</name>
    <name type="common">Tungara frog</name>
    <name type="synonym">Physalaemus pustulosus</name>
    <dbReference type="NCBI Taxonomy" id="76066"/>
    <lineage>
        <taxon>Eukaryota</taxon>
        <taxon>Metazoa</taxon>
        <taxon>Chordata</taxon>
        <taxon>Craniata</taxon>
        <taxon>Vertebrata</taxon>
        <taxon>Euteleostomi</taxon>
        <taxon>Amphibia</taxon>
        <taxon>Batrachia</taxon>
        <taxon>Anura</taxon>
        <taxon>Neobatrachia</taxon>
        <taxon>Hyloidea</taxon>
        <taxon>Leptodactylidae</taxon>
        <taxon>Leiuperinae</taxon>
        <taxon>Engystomops</taxon>
    </lineage>
</organism>
<keyword evidence="6" id="KW-0862">Zinc</keyword>
<keyword evidence="4" id="KW-0677">Repeat</keyword>
<dbReference type="SUPFAM" id="SSF109640">
    <property type="entry name" value="KRAB domain (Kruppel-associated box)"/>
    <property type="match status" value="1"/>
</dbReference>
<dbReference type="FunFam" id="3.30.160.60:FF:000295">
    <property type="entry name" value="zinc finger protein 19"/>
    <property type="match status" value="1"/>
</dbReference>
<dbReference type="FunFam" id="3.30.160.60:FF:003288">
    <property type="entry name" value="Uncharacterized protein"/>
    <property type="match status" value="1"/>
</dbReference>
<dbReference type="SUPFAM" id="SSF57667">
    <property type="entry name" value="beta-beta-alpha zinc fingers"/>
    <property type="match status" value="6"/>
</dbReference>
<evidence type="ECO:0000259" key="13">
    <source>
        <dbReference type="PROSITE" id="PS50157"/>
    </source>
</evidence>
<feature type="domain" description="C2H2-type" evidence="13">
    <location>
        <begin position="379"/>
        <end position="406"/>
    </location>
</feature>
<comment type="subcellular location">
    <subcellularLocation>
        <location evidence="1">Nucleus</location>
    </subcellularLocation>
</comment>
<feature type="domain" description="C2H2-type" evidence="13">
    <location>
        <begin position="519"/>
        <end position="544"/>
    </location>
</feature>
<dbReference type="FunFam" id="3.30.160.60:FF:000384">
    <property type="entry name" value="Zinc finger protein 550"/>
    <property type="match status" value="1"/>
</dbReference>
<feature type="domain" description="C2H2-type" evidence="13">
    <location>
        <begin position="463"/>
        <end position="490"/>
    </location>
</feature>
<dbReference type="GO" id="GO:0008270">
    <property type="term" value="F:zinc ion binding"/>
    <property type="evidence" value="ECO:0007669"/>
    <property type="project" value="UniProtKB-KW"/>
</dbReference>
<evidence type="ECO:0000313" key="15">
    <source>
        <dbReference type="Proteomes" id="UP000824782"/>
    </source>
</evidence>
<feature type="domain" description="C2H2-type" evidence="13">
    <location>
        <begin position="407"/>
        <end position="434"/>
    </location>
</feature>
<keyword evidence="10" id="KW-0539">Nucleus</keyword>
<dbReference type="GO" id="GO:0005634">
    <property type="term" value="C:nucleus"/>
    <property type="evidence" value="ECO:0007669"/>
    <property type="project" value="UniProtKB-SubCell"/>
</dbReference>
<dbReference type="AlphaFoldDB" id="A0AAV6ZMC2"/>
<dbReference type="PANTHER" id="PTHR16515">
    <property type="entry name" value="PR DOMAIN ZINC FINGER PROTEIN"/>
    <property type="match status" value="1"/>
</dbReference>
<evidence type="ECO:0000256" key="6">
    <source>
        <dbReference type="ARBA" id="ARBA00022833"/>
    </source>
</evidence>
<sequence>MVSAHSDVYANVLLNIVKQQLNRDMEPPHYSLTHEGKHKKILELANKMIELLSGEVPIRCQDISVYFSMEEWDYIEGHKDQYKDLMMEDQVSSGDHGPASNGIRNRVKRFSNSKQKRTRAVESTSHRLGNREPTTSYPHAPKEYGQPDLSPHVKEEPMSSDEGNCKDHKILAPTDQTQQYPSLNINEESVARDQRNPTIVDVKNNHTATSSENVKDEPPEVGISPDHSMKDVAPMATNMENSAPLERHTGSNIHAETEEQKLKTFTCLKCKKHFPTKPLFTLHQKTHIREKLLLCSKCGKSFSKVTHYIRHQSVHAGMKPYTCPECGKSFSDRSYLSRHQRMHTDLLSKTLKCTECDIPFLTQYELVAHCKIHSGKKPFECSVCGKGFTRNYQLLKHEKVHTGDVPFLCSQCGTCFRNNALLVKHQQYHSKDKQFSCTECGKSFSDRSHYIRHIRIHTGEKPFVCSECGRRFNDKSSLSRHHRLHTGEKPYVCAECGQSFRYNNSLLKHQELHNVSKPFQCLKCDTYFMSNSELLMHCSLHSAM</sequence>
<evidence type="ECO:0000256" key="3">
    <source>
        <dbReference type="ARBA" id="ARBA00022723"/>
    </source>
</evidence>
<feature type="domain" description="C2H2-type" evidence="13">
    <location>
        <begin position="293"/>
        <end position="320"/>
    </location>
</feature>
<dbReference type="InterPro" id="IPR036051">
    <property type="entry name" value="KRAB_dom_sf"/>
</dbReference>
<evidence type="ECO:0000256" key="10">
    <source>
        <dbReference type="ARBA" id="ARBA00023242"/>
    </source>
</evidence>
<protein>
    <recommendedName>
        <fullName evidence="13">C2H2-type domain-containing protein</fullName>
    </recommendedName>
</protein>
<dbReference type="Pfam" id="PF00096">
    <property type="entry name" value="zf-C2H2"/>
    <property type="match status" value="7"/>
</dbReference>
<accession>A0AAV6ZMC2</accession>
<dbReference type="InterPro" id="IPR013087">
    <property type="entry name" value="Znf_C2H2_type"/>
</dbReference>
<dbReference type="GO" id="GO:0003677">
    <property type="term" value="F:DNA binding"/>
    <property type="evidence" value="ECO:0007669"/>
    <property type="project" value="UniProtKB-KW"/>
</dbReference>